<protein>
    <submittedName>
        <fullName evidence="2">Uncharacterized protein</fullName>
    </submittedName>
</protein>
<accession>A0ABR4J1X2</accession>
<keyword evidence="1" id="KW-0472">Membrane</keyword>
<gene>
    <name evidence="2" type="ORF">BJY01DRAFT_88475</name>
</gene>
<evidence type="ECO:0000256" key="1">
    <source>
        <dbReference type="SAM" id="Phobius"/>
    </source>
</evidence>
<evidence type="ECO:0000313" key="2">
    <source>
        <dbReference type="EMBL" id="KAL2834036.1"/>
    </source>
</evidence>
<keyword evidence="1" id="KW-0812">Transmembrane</keyword>
<dbReference type="Proteomes" id="UP001610446">
    <property type="component" value="Unassembled WGS sequence"/>
</dbReference>
<keyword evidence="3" id="KW-1185">Reference proteome</keyword>
<evidence type="ECO:0000313" key="3">
    <source>
        <dbReference type="Proteomes" id="UP001610446"/>
    </source>
</evidence>
<organism evidence="2 3">
    <name type="scientific">Aspergillus pseudoustus</name>
    <dbReference type="NCBI Taxonomy" id="1810923"/>
    <lineage>
        <taxon>Eukaryota</taxon>
        <taxon>Fungi</taxon>
        <taxon>Dikarya</taxon>
        <taxon>Ascomycota</taxon>
        <taxon>Pezizomycotina</taxon>
        <taxon>Eurotiomycetes</taxon>
        <taxon>Eurotiomycetidae</taxon>
        <taxon>Eurotiales</taxon>
        <taxon>Aspergillaceae</taxon>
        <taxon>Aspergillus</taxon>
        <taxon>Aspergillus subgen. Nidulantes</taxon>
    </lineage>
</organism>
<proteinExistence type="predicted"/>
<keyword evidence="1" id="KW-1133">Transmembrane helix</keyword>
<name>A0ABR4J1X2_9EURO</name>
<feature type="transmembrane region" description="Helical" evidence="1">
    <location>
        <begin position="21"/>
        <end position="44"/>
    </location>
</feature>
<reference evidence="2 3" key="1">
    <citation type="submission" date="2024-07" db="EMBL/GenBank/DDBJ databases">
        <title>Section-level genome sequencing and comparative genomics of Aspergillus sections Usti and Cavernicolus.</title>
        <authorList>
            <consortium name="Lawrence Berkeley National Laboratory"/>
            <person name="Nybo J.L."/>
            <person name="Vesth T.C."/>
            <person name="Theobald S."/>
            <person name="Frisvad J.C."/>
            <person name="Larsen T.O."/>
            <person name="Kjaerboelling I."/>
            <person name="Rothschild-Mancinelli K."/>
            <person name="Lyhne E.K."/>
            <person name="Kogle M.E."/>
            <person name="Barry K."/>
            <person name="Clum A."/>
            <person name="Na H."/>
            <person name="Ledsgaard L."/>
            <person name="Lin J."/>
            <person name="Lipzen A."/>
            <person name="Kuo A."/>
            <person name="Riley R."/>
            <person name="Mondo S."/>
            <person name="Labutti K."/>
            <person name="Haridas S."/>
            <person name="Pangalinan J."/>
            <person name="Salamov A.A."/>
            <person name="Simmons B.A."/>
            <person name="Magnuson J.K."/>
            <person name="Chen J."/>
            <person name="Drula E."/>
            <person name="Henrissat B."/>
            <person name="Wiebenga A."/>
            <person name="Lubbers R.J."/>
            <person name="Gomes A.C."/>
            <person name="Makela M.R."/>
            <person name="Stajich J."/>
            <person name="Grigoriev I.V."/>
            <person name="Mortensen U.H."/>
            <person name="De Vries R.P."/>
            <person name="Baker S.E."/>
            <person name="Andersen M.R."/>
        </authorList>
    </citation>
    <scope>NUCLEOTIDE SEQUENCE [LARGE SCALE GENOMIC DNA]</scope>
    <source>
        <strain evidence="2 3">CBS 123904</strain>
    </source>
</reference>
<sequence>MCYISIRKVFCAPRRVGVCRYTSFLFTSILFLAFCSLLSLSFHLPSRPYLTSCLSEFVWQRRESDGCIWCSPCCFSVLCLVKFSPCSASSFLSRFKILL</sequence>
<comment type="caution">
    <text evidence="2">The sequence shown here is derived from an EMBL/GenBank/DDBJ whole genome shotgun (WGS) entry which is preliminary data.</text>
</comment>
<dbReference type="EMBL" id="JBFXLU010000230">
    <property type="protein sequence ID" value="KAL2834036.1"/>
    <property type="molecule type" value="Genomic_DNA"/>
</dbReference>